<dbReference type="AlphaFoldDB" id="A0A3L6TVX5"/>
<evidence type="ECO:0000313" key="4">
    <source>
        <dbReference type="Proteomes" id="UP000275267"/>
    </source>
</evidence>
<dbReference type="Pfam" id="PF23622">
    <property type="entry name" value="LRR_At1g61320_AtMIF1"/>
    <property type="match status" value="1"/>
</dbReference>
<evidence type="ECO:0000259" key="2">
    <source>
        <dbReference type="Pfam" id="PF23622"/>
    </source>
</evidence>
<feature type="domain" description="At1g61320/AtMIF1 LRR" evidence="2">
    <location>
        <begin position="100"/>
        <end position="155"/>
    </location>
</feature>
<dbReference type="InterPro" id="IPR055357">
    <property type="entry name" value="LRR_At1g61320_AtMIF1"/>
</dbReference>
<evidence type="ECO:0000313" key="3">
    <source>
        <dbReference type="EMBL" id="RLN43138.1"/>
    </source>
</evidence>
<protein>
    <recommendedName>
        <fullName evidence="2">At1g61320/AtMIF1 LRR domain-containing protein</fullName>
    </recommendedName>
</protein>
<organism evidence="3 4">
    <name type="scientific">Panicum miliaceum</name>
    <name type="common">Proso millet</name>
    <name type="synonym">Broomcorn millet</name>
    <dbReference type="NCBI Taxonomy" id="4540"/>
    <lineage>
        <taxon>Eukaryota</taxon>
        <taxon>Viridiplantae</taxon>
        <taxon>Streptophyta</taxon>
        <taxon>Embryophyta</taxon>
        <taxon>Tracheophyta</taxon>
        <taxon>Spermatophyta</taxon>
        <taxon>Magnoliopsida</taxon>
        <taxon>Liliopsida</taxon>
        <taxon>Poales</taxon>
        <taxon>Poaceae</taxon>
        <taxon>PACMAD clade</taxon>
        <taxon>Panicoideae</taxon>
        <taxon>Panicodae</taxon>
        <taxon>Paniceae</taxon>
        <taxon>Panicinae</taxon>
        <taxon>Panicum</taxon>
        <taxon>Panicum sect. Panicum</taxon>
    </lineage>
</organism>
<dbReference type="PANTHER" id="PTHR34145:SF28">
    <property type="entry name" value="F-BOX DOMAIN-CONTAINING PROTEIN"/>
    <property type="match status" value="1"/>
</dbReference>
<feature type="region of interest" description="Disordered" evidence="1">
    <location>
        <begin position="1"/>
        <end position="24"/>
    </location>
</feature>
<name>A0A3L6TVX5_PANMI</name>
<proteinExistence type="predicted"/>
<evidence type="ECO:0000256" key="1">
    <source>
        <dbReference type="SAM" id="MobiDB-lite"/>
    </source>
</evidence>
<dbReference type="PANTHER" id="PTHR34145">
    <property type="entry name" value="OS02G0105600 PROTEIN"/>
    <property type="match status" value="1"/>
</dbReference>
<accession>A0A3L6TVX5</accession>
<gene>
    <name evidence="3" type="ORF">C2845_PM01G22090</name>
</gene>
<reference evidence="4" key="1">
    <citation type="journal article" date="2019" name="Nat. Commun.">
        <title>The genome of broomcorn millet.</title>
        <authorList>
            <person name="Zou C."/>
            <person name="Miki D."/>
            <person name="Li D."/>
            <person name="Tang Q."/>
            <person name="Xiao L."/>
            <person name="Rajput S."/>
            <person name="Deng P."/>
            <person name="Jia W."/>
            <person name="Huang R."/>
            <person name="Zhang M."/>
            <person name="Sun Y."/>
            <person name="Hu J."/>
            <person name="Fu X."/>
            <person name="Schnable P.S."/>
            <person name="Li F."/>
            <person name="Zhang H."/>
            <person name="Feng B."/>
            <person name="Zhu X."/>
            <person name="Liu R."/>
            <person name="Schnable J.C."/>
            <person name="Zhu J.-K."/>
            <person name="Zhang H."/>
        </authorList>
    </citation>
    <scope>NUCLEOTIDE SEQUENCE [LARGE SCALE GENOMIC DNA]</scope>
</reference>
<sequence length="157" mass="17113">MGQIGHKSHPCGIKPKRWSERVGEEKERNAIIEKAAAAGKGISANVHTVAVLYYRLLLCAAAARDGLIDSTGKRKGSPCEQDGDSDSQAGKIMRSIPELPEVVDAPMLPTKFLCLKHLTIYLVSGSTVSRPYDHFSLVSFLEAAPFLQTLILNVRHC</sequence>
<dbReference type="STRING" id="4540.A0A3L6TVX5"/>
<dbReference type="Proteomes" id="UP000275267">
    <property type="component" value="Unassembled WGS sequence"/>
</dbReference>
<keyword evidence="4" id="KW-1185">Reference proteome</keyword>
<comment type="caution">
    <text evidence="3">The sequence shown here is derived from an EMBL/GenBank/DDBJ whole genome shotgun (WGS) entry which is preliminary data.</text>
</comment>
<dbReference type="InterPro" id="IPR053772">
    <property type="entry name" value="At1g61320/At1g61330-like"/>
</dbReference>
<dbReference type="EMBL" id="PQIB02000001">
    <property type="protein sequence ID" value="RLN43138.1"/>
    <property type="molecule type" value="Genomic_DNA"/>
</dbReference>